<keyword evidence="2" id="KW-1185">Reference proteome</keyword>
<dbReference type="EMBL" id="JF937105">
    <property type="protein sequence ID" value="AEK09962.1"/>
    <property type="molecule type" value="Genomic_DNA"/>
</dbReference>
<reference evidence="1 2" key="1">
    <citation type="journal article" date="2011" name="PLoS ONE">
        <title>Cluster K Mycobacteriophages: Insights into the Evolutionary Origins of Mycobacteriophage TM4.</title>
        <authorList>
            <person name="Pope W.H."/>
            <person name="Ferreira C.M."/>
            <person name="Jacobs-Sera D."/>
            <person name="Benjamin R.C."/>
            <person name="Davis A.J."/>
            <person name="Dejong R.J."/>
            <person name="Elgin S.C."/>
            <person name="Guilfoile F.R."/>
            <person name="Forsyth M.H."/>
            <person name="Harris A.D."/>
            <person name="Harvey S.E."/>
            <person name="Hughes L.E."/>
            <person name="Hynes P.M."/>
            <person name="Jackson A.S."/>
            <person name="Jalal M.D."/>
            <person name="Macmurray E.A."/>
            <person name="Manley C.M."/>
            <person name="McDonough M.J."/>
            <person name="Mosier J.L."/>
            <person name="Osterbann L.J."/>
            <person name="Rabinowitz H.S."/>
            <person name="Rhyan C.N."/>
            <person name="Russell D.A."/>
            <person name="Saha M.S."/>
            <person name="Shaffer C.D."/>
            <person name="Simon S.E."/>
            <person name="Sims E.F."/>
            <person name="Tovar I.G."/>
            <person name="Weisser E.G."/>
            <person name="Wertz J.T."/>
            <person name="Weston-Hafer K.A."/>
            <person name="Williamson K.E."/>
            <person name="Zhang B."/>
            <person name="Cresawn S.G."/>
            <person name="Jain P."/>
            <person name="Piuri M."/>
            <person name="Jacobs W.R.Jr."/>
            <person name="Hendrix R.W."/>
            <person name="Hatfull G.F."/>
        </authorList>
    </citation>
    <scope>NUCLEOTIDE SEQUENCE [LARGE SCALE GENOMIC DNA]</scope>
    <source>
        <strain evidence="1">Rey</strain>
    </source>
</reference>
<dbReference type="KEGG" id="vg:40080962"/>
<evidence type="ECO:0000313" key="2">
    <source>
        <dbReference type="Proteomes" id="UP000008418"/>
    </source>
</evidence>
<dbReference type="Proteomes" id="UP000008418">
    <property type="component" value="Segment"/>
</dbReference>
<proteinExistence type="predicted"/>
<accession>G1D5B2</accession>
<dbReference type="OrthoDB" id="38729at10239"/>
<organism evidence="1 2">
    <name type="scientific">Mycobacterium phage Rey</name>
    <dbReference type="NCBI Taxonomy" id="1034115"/>
    <lineage>
        <taxon>Viruses</taxon>
        <taxon>Duplodnaviria</taxon>
        <taxon>Heunggongvirae</taxon>
        <taxon>Uroviricota</taxon>
        <taxon>Caudoviricetes</taxon>
        <taxon>Vilmaviridae</taxon>
        <taxon>Mclasvirinae</taxon>
        <taxon>Reyvirus</taxon>
        <taxon>Reyvirus rey</taxon>
    </lineage>
</organism>
<gene>
    <name evidence="1" type="primary">50</name>
    <name evidence="1" type="ORF">PBI_REY_50</name>
</gene>
<dbReference type="RefSeq" id="YP_009605040.1">
    <property type="nucleotide sequence ID" value="NC_041971.1"/>
</dbReference>
<evidence type="ECO:0000313" key="1">
    <source>
        <dbReference type="EMBL" id="AEK09962.1"/>
    </source>
</evidence>
<name>G1D5B2_9CAUD</name>
<protein>
    <submittedName>
        <fullName evidence="1">Uncharacterized protein</fullName>
    </submittedName>
</protein>
<dbReference type="GeneID" id="40080962"/>
<sequence>MTVNITHEIRLSSPLTLADMEQFVAQAKEIGVRTTATLDLQITKGYSDFRESWPDAVTITARPR</sequence>